<evidence type="ECO:0000256" key="2">
    <source>
        <dbReference type="ARBA" id="ARBA00022490"/>
    </source>
</evidence>
<dbReference type="CDD" id="cd16320">
    <property type="entry name" value="MraZ_N"/>
    <property type="match status" value="1"/>
</dbReference>
<dbReference type="InterPro" id="IPR020603">
    <property type="entry name" value="MraZ_dom"/>
</dbReference>
<dbReference type="PROSITE" id="PS51740">
    <property type="entry name" value="SPOVT_ABRB"/>
    <property type="match status" value="2"/>
</dbReference>
<dbReference type="Proteomes" id="UP000199377">
    <property type="component" value="Unassembled WGS sequence"/>
</dbReference>
<dbReference type="InterPro" id="IPR007159">
    <property type="entry name" value="SpoVT-AbrB_dom"/>
</dbReference>
<evidence type="ECO:0000256" key="6">
    <source>
        <dbReference type="ARBA" id="ARBA00023163"/>
    </source>
</evidence>
<name>A0A1I3CTC4_9RHOB</name>
<dbReference type="HAMAP" id="MF_01008">
    <property type="entry name" value="MraZ"/>
    <property type="match status" value="1"/>
</dbReference>
<dbReference type="Pfam" id="PF02381">
    <property type="entry name" value="MraZ"/>
    <property type="match status" value="2"/>
</dbReference>
<sequence length="158" mass="17966">MWQQFTSSFFNKVDTKGRVSIPALWRKALELRNAEGNIVLVPGFRDKNCVEGYAPDEYQRMSAAVSRMHPSDPNRRKLEYRLMGRALPLQLDDNGRIVLPKEMRDRFDLGGDVAFVGAGESFQIWSRARYDEFIAPLDDDEDFDALAAMPWDPPGAAP</sequence>
<dbReference type="RefSeq" id="WP_092858053.1">
    <property type="nucleotide sequence ID" value="NZ_FOQH01000002.1"/>
</dbReference>
<dbReference type="PANTHER" id="PTHR34701">
    <property type="entry name" value="TRANSCRIPTIONAL REGULATOR MRAZ"/>
    <property type="match status" value="1"/>
</dbReference>
<dbReference type="CDD" id="cd16321">
    <property type="entry name" value="MraZ_C"/>
    <property type="match status" value="1"/>
</dbReference>
<evidence type="ECO:0000256" key="3">
    <source>
        <dbReference type="ARBA" id="ARBA00022737"/>
    </source>
</evidence>
<reference evidence="9 10" key="1">
    <citation type="submission" date="2016-10" db="EMBL/GenBank/DDBJ databases">
        <authorList>
            <person name="de Groot N.N."/>
        </authorList>
    </citation>
    <scope>NUCLEOTIDE SEQUENCE [LARGE SCALE GENOMIC DNA]</scope>
    <source>
        <strain evidence="9 10">CGMCC 1.11030</strain>
    </source>
</reference>
<evidence type="ECO:0000256" key="1">
    <source>
        <dbReference type="ARBA" id="ARBA00013860"/>
    </source>
</evidence>
<dbReference type="InterPro" id="IPR035644">
    <property type="entry name" value="MraZ_C"/>
</dbReference>
<comment type="subcellular location">
    <subcellularLocation>
        <location evidence="7">Cytoplasm</location>
        <location evidence="7">Nucleoid</location>
    </subcellularLocation>
</comment>
<evidence type="ECO:0000256" key="7">
    <source>
        <dbReference type="HAMAP-Rule" id="MF_01008"/>
    </source>
</evidence>
<dbReference type="Gene3D" id="3.40.1550.20">
    <property type="entry name" value="Transcriptional regulator MraZ domain"/>
    <property type="match status" value="1"/>
</dbReference>
<dbReference type="InterPro" id="IPR038619">
    <property type="entry name" value="MraZ_sf"/>
</dbReference>
<accession>A0A1I3CTC4</accession>
<dbReference type="InterPro" id="IPR035642">
    <property type="entry name" value="MraZ_N"/>
</dbReference>
<dbReference type="SUPFAM" id="SSF89447">
    <property type="entry name" value="AbrB/MazE/MraZ-like"/>
    <property type="match status" value="1"/>
</dbReference>
<dbReference type="GO" id="GO:0000976">
    <property type="term" value="F:transcription cis-regulatory region binding"/>
    <property type="evidence" value="ECO:0007669"/>
    <property type="project" value="TreeGrafter"/>
</dbReference>
<dbReference type="EMBL" id="FOQH01000002">
    <property type="protein sequence ID" value="SFH77491.1"/>
    <property type="molecule type" value="Genomic_DNA"/>
</dbReference>
<comment type="similarity">
    <text evidence="7">Belongs to the MraZ family.</text>
</comment>
<dbReference type="STRING" id="1114924.SAMN05216258_102188"/>
<comment type="subunit">
    <text evidence="7">Forms oligomers.</text>
</comment>
<keyword evidence="10" id="KW-1185">Reference proteome</keyword>
<evidence type="ECO:0000256" key="4">
    <source>
        <dbReference type="ARBA" id="ARBA00023015"/>
    </source>
</evidence>
<dbReference type="GO" id="GO:0009295">
    <property type="term" value="C:nucleoid"/>
    <property type="evidence" value="ECO:0007669"/>
    <property type="project" value="UniProtKB-SubCell"/>
</dbReference>
<evidence type="ECO:0000313" key="9">
    <source>
        <dbReference type="EMBL" id="SFH77491.1"/>
    </source>
</evidence>
<proteinExistence type="inferred from homology"/>
<evidence type="ECO:0000313" key="10">
    <source>
        <dbReference type="Proteomes" id="UP000199377"/>
    </source>
</evidence>
<dbReference type="GO" id="GO:0003700">
    <property type="term" value="F:DNA-binding transcription factor activity"/>
    <property type="evidence" value="ECO:0007669"/>
    <property type="project" value="UniProtKB-UniRule"/>
</dbReference>
<feature type="domain" description="SpoVT-AbrB" evidence="8">
    <location>
        <begin position="86"/>
        <end position="129"/>
    </location>
</feature>
<evidence type="ECO:0000259" key="8">
    <source>
        <dbReference type="PROSITE" id="PS51740"/>
    </source>
</evidence>
<dbReference type="SMART" id="SM00966">
    <property type="entry name" value="SpoVT_AbrB"/>
    <property type="match status" value="2"/>
</dbReference>
<keyword evidence="2 7" id="KW-0963">Cytoplasm</keyword>
<dbReference type="AlphaFoldDB" id="A0A1I3CTC4"/>
<dbReference type="GO" id="GO:2000143">
    <property type="term" value="P:negative regulation of DNA-templated transcription initiation"/>
    <property type="evidence" value="ECO:0007669"/>
    <property type="project" value="TreeGrafter"/>
</dbReference>
<organism evidence="9 10">
    <name type="scientific">Albimonas pacifica</name>
    <dbReference type="NCBI Taxonomy" id="1114924"/>
    <lineage>
        <taxon>Bacteria</taxon>
        <taxon>Pseudomonadati</taxon>
        <taxon>Pseudomonadota</taxon>
        <taxon>Alphaproteobacteria</taxon>
        <taxon>Rhodobacterales</taxon>
        <taxon>Paracoccaceae</taxon>
        <taxon>Albimonas</taxon>
    </lineage>
</organism>
<dbReference type="PANTHER" id="PTHR34701:SF1">
    <property type="entry name" value="TRANSCRIPTIONAL REGULATOR MRAZ"/>
    <property type="match status" value="1"/>
</dbReference>
<evidence type="ECO:0000256" key="5">
    <source>
        <dbReference type="ARBA" id="ARBA00023125"/>
    </source>
</evidence>
<gene>
    <name evidence="7" type="primary">mraZ</name>
    <name evidence="9" type="ORF">SAMN05216258_102188</name>
</gene>
<keyword evidence="3" id="KW-0677">Repeat</keyword>
<feature type="domain" description="SpoVT-AbrB" evidence="8">
    <location>
        <begin position="8"/>
        <end position="57"/>
    </location>
</feature>
<protein>
    <recommendedName>
        <fullName evidence="1 7">Transcriptional regulator MraZ</fullName>
    </recommendedName>
</protein>
<keyword evidence="4 7" id="KW-0805">Transcription regulation</keyword>
<dbReference type="InterPro" id="IPR037914">
    <property type="entry name" value="SpoVT-AbrB_sf"/>
</dbReference>
<dbReference type="GO" id="GO:0005737">
    <property type="term" value="C:cytoplasm"/>
    <property type="evidence" value="ECO:0007669"/>
    <property type="project" value="UniProtKB-UniRule"/>
</dbReference>
<keyword evidence="6 7" id="KW-0804">Transcription</keyword>
<dbReference type="InterPro" id="IPR003444">
    <property type="entry name" value="MraZ"/>
</dbReference>
<dbReference type="OrthoDB" id="9807753at2"/>
<keyword evidence="5 7" id="KW-0238">DNA-binding</keyword>